<evidence type="ECO:0000256" key="1">
    <source>
        <dbReference type="SAM" id="MobiDB-lite"/>
    </source>
</evidence>
<dbReference type="OrthoDB" id="2665474at2"/>
<evidence type="ECO:0000313" key="3">
    <source>
        <dbReference type="Proteomes" id="UP000252100"/>
    </source>
</evidence>
<feature type="compositionally biased region" description="Basic and acidic residues" evidence="1">
    <location>
        <begin position="1"/>
        <end position="32"/>
    </location>
</feature>
<dbReference type="KEGG" id="rue:DT065_05930"/>
<organism evidence="2 3">
    <name type="scientific">Salicibibacter kimchii</name>
    <dbReference type="NCBI Taxonomy" id="2099786"/>
    <lineage>
        <taxon>Bacteria</taxon>
        <taxon>Bacillati</taxon>
        <taxon>Bacillota</taxon>
        <taxon>Bacilli</taxon>
        <taxon>Bacillales</taxon>
        <taxon>Bacillaceae</taxon>
        <taxon>Salicibibacter</taxon>
    </lineage>
</organism>
<feature type="region of interest" description="Disordered" evidence="1">
    <location>
        <begin position="1"/>
        <end position="62"/>
    </location>
</feature>
<reference evidence="2 3" key="1">
    <citation type="journal article" date="2018" name="J. Microbiol.">
        <title>Salicibibacter kimchii gen. nov., sp. nov., a moderately halophilic and alkalitolerant bacterium in the family Bacillaceae, isolated from kimchi.</title>
        <authorList>
            <person name="Jang J.Y."/>
            <person name="Oh Y.J."/>
            <person name="Lim S.K."/>
            <person name="Park H.K."/>
            <person name="Lee C."/>
            <person name="Kim J.Y."/>
            <person name="Lee M.A."/>
            <person name="Choi H.J."/>
        </authorList>
    </citation>
    <scope>NUCLEOTIDE SEQUENCE [LARGE SCALE GENOMIC DNA]</scope>
    <source>
        <strain evidence="2 3">NKC1-1</strain>
    </source>
</reference>
<keyword evidence="3" id="KW-1185">Reference proteome</keyword>
<sequence length="62" mass="7345">MSIQKKDLHTLVDRSDGSYQEHWHHIKNREPDNESLTDEEKEQLQGERDYTPLGRVKNELGL</sequence>
<gene>
    <name evidence="2" type="ORF">DT065_05930</name>
</gene>
<proteinExistence type="predicted"/>
<dbReference type="AlphaFoldDB" id="A0A345BXC4"/>
<dbReference type="RefSeq" id="WP_114371657.1">
    <property type="nucleotide sequence ID" value="NZ_CP031092.1"/>
</dbReference>
<name>A0A345BXC4_9BACI</name>
<evidence type="ECO:0000313" key="2">
    <source>
        <dbReference type="EMBL" id="AXF55605.1"/>
    </source>
</evidence>
<accession>A0A345BXC4</accession>
<protein>
    <submittedName>
        <fullName evidence="2">Uncharacterized protein</fullName>
    </submittedName>
</protein>
<dbReference type="Proteomes" id="UP000252100">
    <property type="component" value="Chromosome"/>
</dbReference>
<dbReference type="EMBL" id="CP031092">
    <property type="protein sequence ID" value="AXF55605.1"/>
    <property type="molecule type" value="Genomic_DNA"/>
</dbReference>